<feature type="compositionally biased region" description="Polar residues" evidence="1">
    <location>
        <begin position="715"/>
        <end position="744"/>
    </location>
</feature>
<dbReference type="AlphaFoldDB" id="A0AA39WUX3"/>
<protein>
    <recommendedName>
        <fullName evidence="2">DUF7082 domain-containing protein</fullName>
    </recommendedName>
</protein>
<sequence length="758" mass="80140">MSYRGTPADTPSFAQPGYHTHRTIIVDEQIESPETLTIRLEEEAAQHGGGLRGDSPTGLLPMSAYKPQMHGYADSPYSPYSSQSFSTQHTENAASQMNQMAFAANNATTGQYLGAQPASSINVISCHPNAGSFDTKVSLKVTSQYDLVGTMTASPPFVSVLFGSHRCNTQIEKGSHDSNGICTYTITAKAPQFLSTSCPSLSNVPLTVLVESASGEEIAKTSTTAVFSYIDAPGGVSGRGVGVGGSADTSPPDLSGSPRNRSPARHPSPPHHSLQVQANTGSPSLVHGLGNDSATNTYGFPPGVSAATSTVQVQGHSHAHTQSDFASGYNQGNGSMLGAYRTASFTDHYTRAPPVLRSPHGTGWGPFGSHMEPIRSPAISLSQTAHGGITRSSLGATQHSGSSTPQLIRTSTLQSQSSGSGGNGGYGPYPVYQSTKATLKIIGQLSSMAENWTTEEWQNRRRLVLFSKKQTGNVLTVQFKPVSISERPPHSATISCIFWEEKRECFVTSVDTILLLEHLLITPVPGKFAVEERNRIRRNLEGFHPQTVSKAKGESDAFFRLIMAFGLPKPRNIEKDIKVFKWVDLEQALKKIVSKYSASSSNIIPGPSSSHLLAPVSVGSSYPVLPATPGSASSSTTADTAPGTGYMSASHHHADSLASPRPLSSGPSAWAAYGASGRNMSPIIKTSSPVPTSGLRISTLPAVYDSRGSLQSLTSPYGMSSSAHHGTHNSQASYGQPGVSQSHSRSWESYPVTDGYSG</sequence>
<feature type="region of interest" description="Disordered" evidence="1">
    <location>
        <begin position="715"/>
        <end position="758"/>
    </location>
</feature>
<dbReference type="Pfam" id="PF23305">
    <property type="entry name" value="DUF7082"/>
    <property type="match status" value="1"/>
</dbReference>
<name>A0AA39WUX3_9PEZI</name>
<feature type="domain" description="DUF7082" evidence="2">
    <location>
        <begin position="436"/>
        <end position="593"/>
    </location>
</feature>
<feature type="region of interest" description="Disordered" evidence="1">
    <location>
        <begin position="240"/>
        <end position="301"/>
    </location>
</feature>
<dbReference type="Proteomes" id="UP001174934">
    <property type="component" value="Unassembled WGS sequence"/>
</dbReference>
<feature type="compositionally biased region" description="Polar residues" evidence="1">
    <location>
        <begin position="274"/>
        <end position="283"/>
    </location>
</feature>
<dbReference type="EMBL" id="JAULSR010000004">
    <property type="protein sequence ID" value="KAK0622016.1"/>
    <property type="molecule type" value="Genomic_DNA"/>
</dbReference>
<comment type="caution">
    <text evidence="3">The sequence shown here is derived from an EMBL/GenBank/DDBJ whole genome shotgun (WGS) entry which is preliminary data.</text>
</comment>
<dbReference type="GO" id="GO:0005634">
    <property type="term" value="C:nucleus"/>
    <property type="evidence" value="ECO:0007669"/>
    <property type="project" value="TreeGrafter"/>
</dbReference>
<dbReference type="InterPro" id="IPR055509">
    <property type="entry name" value="DUF7082"/>
</dbReference>
<reference evidence="3" key="1">
    <citation type="submission" date="2023-06" db="EMBL/GenBank/DDBJ databases">
        <title>Genome-scale phylogeny and comparative genomics of the fungal order Sordariales.</title>
        <authorList>
            <consortium name="Lawrence Berkeley National Laboratory"/>
            <person name="Hensen N."/>
            <person name="Bonometti L."/>
            <person name="Westerberg I."/>
            <person name="Brannstrom I.O."/>
            <person name="Guillou S."/>
            <person name="Cros-Aarteil S."/>
            <person name="Calhoun S."/>
            <person name="Haridas S."/>
            <person name="Kuo A."/>
            <person name="Mondo S."/>
            <person name="Pangilinan J."/>
            <person name="Riley R."/>
            <person name="LaButti K."/>
            <person name="Andreopoulos B."/>
            <person name="Lipzen A."/>
            <person name="Chen C."/>
            <person name="Yanf M."/>
            <person name="Daum C."/>
            <person name="Ng V."/>
            <person name="Clum A."/>
            <person name="Steindorff A."/>
            <person name="Ohm R."/>
            <person name="Martin F."/>
            <person name="Silar P."/>
            <person name="Natvig D."/>
            <person name="Lalanne C."/>
            <person name="Gautier V."/>
            <person name="Ament-velasquez S.L."/>
            <person name="Kruys A."/>
            <person name="Hutchinson M.I."/>
            <person name="Powell A.J."/>
            <person name="Barry K."/>
            <person name="Miller A.N."/>
            <person name="Grigoriev I.V."/>
            <person name="Debuchy R."/>
            <person name="Gladieux P."/>
            <person name="Thoren M.H."/>
            <person name="Johannesson H."/>
        </authorList>
    </citation>
    <scope>NUCLEOTIDE SEQUENCE</scope>
    <source>
        <strain evidence="3">SMH3391-2</strain>
    </source>
</reference>
<dbReference type="PANTHER" id="PTHR39463:SF1">
    <property type="entry name" value="MEDUSA"/>
    <property type="match status" value="1"/>
</dbReference>
<gene>
    <name evidence="3" type="ORF">B0T17DRAFT_535672</name>
</gene>
<evidence type="ECO:0000313" key="3">
    <source>
        <dbReference type="EMBL" id="KAK0622016.1"/>
    </source>
</evidence>
<evidence type="ECO:0000256" key="1">
    <source>
        <dbReference type="SAM" id="MobiDB-lite"/>
    </source>
</evidence>
<organism evidence="3 4">
    <name type="scientific">Bombardia bombarda</name>
    <dbReference type="NCBI Taxonomy" id="252184"/>
    <lineage>
        <taxon>Eukaryota</taxon>
        <taxon>Fungi</taxon>
        <taxon>Dikarya</taxon>
        <taxon>Ascomycota</taxon>
        <taxon>Pezizomycotina</taxon>
        <taxon>Sordariomycetes</taxon>
        <taxon>Sordariomycetidae</taxon>
        <taxon>Sordariales</taxon>
        <taxon>Lasiosphaeriaceae</taxon>
        <taxon>Bombardia</taxon>
    </lineage>
</organism>
<evidence type="ECO:0000313" key="4">
    <source>
        <dbReference type="Proteomes" id="UP001174934"/>
    </source>
</evidence>
<accession>A0AA39WUX3</accession>
<feature type="compositionally biased region" description="Low complexity" evidence="1">
    <location>
        <begin position="628"/>
        <end position="649"/>
    </location>
</feature>
<proteinExistence type="predicted"/>
<dbReference type="PANTHER" id="PTHR39463">
    <property type="entry name" value="MEDUSA"/>
    <property type="match status" value="1"/>
</dbReference>
<feature type="region of interest" description="Disordered" evidence="1">
    <location>
        <begin position="628"/>
        <end position="663"/>
    </location>
</feature>
<evidence type="ECO:0000259" key="2">
    <source>
        <dbReference type="Pfam" id="PF23305"/>
    </source>
</evidence>
<keyword evidence="4" id="KW-1185">Reference proteome</keyword>